<feature type="transmembrane region" description="Helical" evidence="6">
    <location>
        <begin position="291"/>
        <end position="309"/>
    </location>
</feature>
<evidence type="ECO:0000256" key="2">
    <source>
        <dbReference type="ARBA" id="ARBA00009853"/>
    </source>
</evidence>
<dbReference type="AlphaFoldDB" id="A0NPN7"/>
<keyword evidence="5 6" id="KW-0472">Membrane</keyword>
<evidence type="ECO:0000256" key="4">
    <source>
        <dbReference type="ARBA" id="ARBA00022989"/>
    </source>
</evidence>
<evidence type="ECO:0000256" key="1">
    <source>
        <dbReference type="ARBA" id="ARBA00004141"/>
    </source>
</evidence>
<feature type="domain" description="EamA" evidence="7">
    <location>
        <begin position="78"/>
        <end position="211"/>
    </location>
</feature>
<feature type="transmembrane region" description="Helical" evidence="6">
    <location>
        <begin position="257"/>
        <end position="279"/>
    </location>
</feature>
<protein>
    <submittedName>
        <fullName evidence="8">Putative permease protein</fullName>
    </submittedName>
</protein>
<evidence type="ECO:0000256" key="6">
    <source>
        <dbReference type="SAM" id="Phobius"/>
    </source>
</evidence>
<organism evidence="8 9">
    <name type="scientific">Roseibium aggregatum (strain ATCC 25650 / DSM 13394 / JCM 20685 / NBRC 16684 / NCIMB 2208 / IAM 12614 / B1)</name>
    <name type="common">Stappia aggregata</name>
    <dbReference type="NCBI Taxonomy" id="384765"/>
    <lineage>
        <taxon>Bacteria</taxon>
        <taxon>Pseudomonadati</taxon>
        <taxon>Pseudomonadota</taxon>
        <taxon>Alphaproteobacteria</taxon>
        <taxon>Hyphomicrobiales</taxon>
        <taxon>Stappiaceae</taxon>
        <taxon>Roseibium</taxon>
    </lineage>
</organism>
<evidence type="ECO:0000313" key="9">
    <source>
        <dbReference type="Proteomes" id="UP000004848"/>
    </source>
</evidence>
<dbReference type="eggNOG" id="COG0697">
    <property type="taxonomic scope" value="Bacteria"/>
</dbReference>
<gene>
    <name evidence="8" type="ORF">SIAM614_18784</name>
</gene>
<feature type="transmembrane region" description="Helical" evidence="6">
    <location>
        <begin position="225"/>
        <end position="245"/>
    </location>
</feature>
<name>A0NPN7_ROSAI</name>
<comment type="caution">
    <text evidence="8">The sequence shown here is derived from an EMBL/GenBank/DDBJ whole genome shotgun (WGS) entry which is preliminary data.</text>
</comment>
<comment type="subcellular location">
    <subcellularLocation>
        <location evidence="1">Membrane</location>
        <topology evidence="1">Multi-pass membrane protein</topology>
    </subcellularLocation>
</comment>
<dbReference type="Pfam" id="PF00892">
    <property type="entry name" value="EamA"/>
    <property type="match status" value="2"/>
</dbReference>
<dbReference type="PANTHER" id="PTHR22911">
    <property type="entry name" value="ACYL-MALONYL CONDENSING ENZYME-RELATED"/>
    <property type="match status" value="1"/>
</dbReference>
<feature type="transmembrane region" description="Helical" evidence="6">
    <location>
        <begin position="170"/>
        <end position="188"/>
    </location>
</feature>
<feature type="transmembrane region" description="Helical" evidence="6">
    <location>
        <begin position="147"/>
        <end position="164"/>
    </location>
</feature>
<feature type="transmembrane region" description="Helical" evidence="6">
    <location>
        <begin position="346"/>
        <end position="364"/>
    </location>
</feature>
<feature type="transmembrane region" description="Helical" evidence="6">
    <location>
        <begin position="195"/>
        <end position="213"/>
    </location>
</feature>
<evidence type="ECO:0000259" key="7">
    <source>
        <dbReference type="Pfam" id="PF00892"/>
    </source>
</evidence>
<feature type="transmembrane region" description="Helical" evidence="6">
    <location>
        <begin position="321"/>
        <end position="340"/>
    </location>
</feature>
<evidence type="ECO:0000313" key="8">
    <source>
        <dbReference type="EMBL" id="EAV45400.1"/>
    </source>
</evidence>
<dbReference type="EMBL" id="AAUW01000003">
    <property type="protein sequence ID" value="EAV45400.1"/>
    <property type="molecule type" value="Genomic_DNA"/>
</dbReference>
<dbReference type="SUPFAM" id="SSF103481">
    <property type="entry name" value="Multidrug resistance efflux transporter EmrE"/>
    <property type="match status" value="2"/>
</dbReference>
<feature type="transmembrane region" description="Helical" evidence="6">
    <location>
        <begin position="109"/>
        <end position="127"/>
    </location>
</feature>
<keyword evidence="4 6" id="KW-1133">Transmembrane helix</keyword>
<dbReference type="GO" id="GO:0016020">
    <property type="term" value="C:membrane"/>
    <property type="evidence" value="ECO:0007669"/>
    <property type="project" value="UniProtKB-SubCell"/>
</dbReference>
<proteinExistence type="inferred from homology"/>
<evidence type="ECO:0000256" key="5">
    <source>
        <dbReference type="ARBA" id="ARBA00023136"/>
    </source>
</evidence>
<dbReference type="PANTHER" id="PTHR22911:SF6">
    <property type="entry name" value="SOLUTE CARRIER FAMILY 35 MEMBER G1"/>
    <property type="match status" value="1"/>
</dbReference>
<sequence>MALHLLPAYAHPVRGTILDLLHSKGQSHWFFPRFLDRYTVGFIFEKPGLEVVMAFLSQKSRLSGPPAPTGMTRQAPLIGITLKVASTMVFFVMATALKIAAEQVPIGELVFARNFFGLFPVLIMVAMRRELGLAFRTANPLGHLTRASVGLTAMVCGFTALSLLPLPDATAIGFASPLFVVVLAFFLLGEKVRVYRWSAVCVGFVGILVVLSPHLGDAGLDNDSMIGALIGLTGAGFAALAMITVRKLCETERTSTIVTWFAGMSSILSLLTLPLGFLLPGQAWIVPDLPTAGLLLLIGLAGGVGQILLTQSYRFADASTIAPFDYVNMLWAIIVGWVVFNETPLPAVVLGALIVIAAGIFVIYREHKLGLDRTKARRASSPSRS</sequence>
<accession>A0NPN7</accession>
<reference evidence="8 9" key="1">
    <citation type="submission" date="2006-05" db="EMBL/GenBank/DDBJ databases">
        <authorList>
            <person name="King G."/>
            <person name="Ferriera S."/>
            <person name="Johnson J."/>
            <person name="Kravitz S."/>
            <person name="Beeson K."/>
            <person name="Sutton G."/>
            <person name="Rogers Y.-H."/>
            <person name="Friedman R."/>
            <person name="Frazier M."/>
            <person name="Venter J.C."/>
        </authorList>
    </citation>
    <scope>NUCLEOTIDE SEQUENCE [LARGE SCALE GENOMIC DNA]</scope>
    <source>
        <strain evidence="9">ATCC 25650 / DSM 13394 / JCM 20685 / NBRC 16684 / NCIMB 2208 / IAM 12614 / B1</strain>
    </source>
</reference>
<feature type="transmembrane region" description="Helical" evidence="6">
    <location>
        <begin position="77"/>
        <end position="97"/>
    </location>
</feature>
<dbReference type="Proteomes" id="UP000004848">
    <property type="component" value="Unassembled WGS sequence"/>
</dbReference>
<comment type="similarity">
    <text evidence="2">Belongs to the drug/metabolite transporter (DMT) superfamily. 10 TMS drug/metabolite exporter (DME) (TC 2.A.7.3) family.</text>
</comment>
<dbReference type="InterPro" id="IPR000620">
    <property type="entry name" value="EamA_dom"/>
</dbReference>
<evidence type="ECO:0000256" key="3">
    <source>
        <dbReference type="ARBA" id="ARBA00022692"/>
    </source>
</evidence>
<dbReference type="InterPro" id="IPR037185">
    <property type="entry name" value="EmrE-like"/>
</dbReference>
<feature type="domain" description="EamA" evidence="7">
    <location>
        <begin position="225"/>
        <end position="363"/>
    </location>
</feature>
<keyword evidence="3 6" id="KW-0812">Transmembrane</keyword>